<evidence type="ECO:0000313" key="2">
    <source>
        <dbReference type="Proteomes" id="UP001172681"/>
    </source>
</evidence>
<reference evidence="1" key="1">
    <citation type="submission" date="2022-10" db="EMBL/GenBank/DDBJ databases">
        <title>Culturing micro-colonial fungi from biological soil crusts in the Mojave desert and describing Neophaeococcomyces mojavensis, and introducing the new genera and species Taxawa tesnikishii.</title>
        <authorList>
            <person name="Kurbessoian T."/>
            <person name="Stajich J.E."/>
        </authorList>
    </citation>
    <scope>NUCLEOTIDE SEQUENCE</scope>
    <source>
        <strain evidence="1">TK_35</strain>
    </source>
</reference>
<accession>A0AA38Y9D5</accession>
<dbReference type="EMBL" id="JAPDRN010000016">
    <property type="protein sequence ID" value="KAJ9639812.1"/>
    <property type="molecule type" value="Genomic_DNA"/>
</dbReference>
<dbReference type="Proteomes" id="UP001172681">
    <property type="component" value="Unassembled WGS sequence"/>
</dbReference>
<organism evidence="1 2">
    <name type="scientific">Knufia peltigerae</name>
    <dbReference type="NCBI Taxonomy" id="1002370"/>
    <lineage>
        <taxon>Eukaryota</taxon>
        <taxon>Fungi</taxon>
        <taxon>Dikarya</taxon>
        <taxon>Ascomycota</taxon>
        <taxon>Pezizomycotina</taxon>
        <taxon>Eurotiomycetes</taxon>
        <taxon>Chaetothyriomycetidae</taxon>
        <taxon>Chaetothyriales</taxon>
        <taxon>Trichomeriaceae</taxon>
        <taxon>Knufia</taxon>
    </lineage>
</organism>
<evidence type="ECO:0000313" key="1">
    <source>
        <dbReference type="EMBL" id="KAJ9639812.1"/>
    </source>
</evidence>
<protein>
    <submittedName>
        <fullName evidence="1">Uncharacterized protein</fullName>
    </submittedName>
</protein>
<keyword evidence="2" id="KW-1185">Reference proteome</keyword>
<name>A0AA38Y9D5_9EURO</name>
<dbReference type="AlphaFoldDB" id="A0AA38Y9D5"/>
<gene>
    <name evidence="1" type="ORF">H2204_003605</name>
</gene>
<sequence>MAAHCHLFYPWLVSRFSGIGSDATVKDQIASSSNIIAEAARKIILALRLVNPSVATPSCLAFYYPLHAMINLFIHLVKSPALSTAATDLGLLDACVGHFGYVEFFTASAVSITLPREVANVASRAVQVARTKNTDSTAVERVTDNTQQNESEAQSAGTEVFNFNFDDFQTEPILQNEAGIFSRHSTCYAQTHPAMKIDKEQQAVRTLQFSSTLSAMPMLMKGIRGDR</sequence>
<proteinExistence type="predicted"/>
<comment type="caution">
    <text evidence="1">The sequence shown here is derived from an EMBL/GenBank/DDBJ whole genome shotgun (WGS) entry which is preliminary data.</text>
</comment>